<organism evidence="2 3">
    <name type="scientific">Ponticaulis profundi</name>
    <dbReference type="NCBI Taxonomy" id="2665222"/>
    <lineage>
        <taxon>Bacteria</taxon>
        <taxon>Pseudomonadati</taxon>
        <taxon>Pseudomonadota</taxon>
        <taxon>Alphaproteobacteria</taxon>
        <taxon>Hyphomonadales</taxon>
        <taxon>Hyphomonadaceae</taxon>
        <taxon>Ponticaulis</taxon>
    </lineage>
</organism>
<feature type="transmembrane region" description="Helical" evidence="1">
    <location>
        <begin position="99"/>
        <end position="121"/>
    </location>
</feature>
<evidence type="ECO:0000256" key="1">
    <source>
        <dbReference type="SAM" id="Phobius"/>
    </source>
</evidence>
<proteinExistence type="predicted"/>
<feature type="transmembrane region" description="Helical" evidence="1">
    <location>
        <begin position="160"/>
        <end position="179"/>
    </location>
</feature>
<keyword evidence="1" id="KW-0472">Membrane</keyword>
<dbReference type="RefSeq" id="WP_377378921.1">
    <property type="nucleotide sequence ID" value="NZ_JBHSSW010000012.1"/>
</dbReference>
<evidence type="ECO:0000313" key="2">
    <source>
        <dbReference type="EMBL" id="MFC6198586.1"/>
    </source>
</evidence>
<reference evidence="3" key="1">
    <citation type="journal article" date="2019" name="Int. J. Syst. Evol. Microbiol.">
        <title>The Global Catalogue of Microorganisms (GCM) 10K type strain sequencing project: providing services to taxonomists for standard genome sequencing and annotation.</title>
        <authorList>
            <consortium name="The Broad Institute Genomics Platform"/>
            <consortium name="The Broad Institute Genome Sequencing Center for Infectious Disease"/>
            <person name="Wu L."/>
            <person name="Ma J."/>
        </authorList>
    </citation>
    <scope>NUCLEOTIDE SEQUENCE [LARGE SCALE GENOMIC DNA]</scope>
    <source>
        <strain evidence="3">CGMCC-1.15741</strain>
    </source>
</reference>
<name>A0ABW1SA69_9PROT</name>
<evidence type="ECO:0000313" key="3">
    <source>
        <dbReference type="Proteomes" id="UP001596303"/>
    </source>
</evidence>
<keyword evidence="3" id="KW-1185">Reference proteome</keyword>
<protein>
    <submittedName>
        <fullName evidence="2">DUF817 domain-containing protein</fullName>
    </submittedName>
</protein>
<dbReference type="Proteomes" id="UP001596303">
    <property type="component" value="Unassembled WGS sequence"/>
</dbReference>
<dbReference type="EMBL" id="JBHSSW010000012">
    <property type="protein sequence ID" value="MFC6198586.1"/>
    <property type="molecule type" value="Genomic_DNA"/>
</dbReference>
<comment type="caution">
    <text evidence="2">The sequence shown here is derived from an EMBL/GenBank/DDBJ whole genome shotgun (WGS) entry which is preliminary data.</text>
</comment>
<accession>A0ABW1SA69</accession>
<feature type="transmembrane region" description="Helical" evidence="1">
    <location>
        <begin position="259"/>
        <end position="277"/>
    </location>
</feature>
<feature type="transmembrane region" description="Helical" evidence="1">
    <location>
        <begin position="68"/>
        <end position="87"/>
    </location>
</feature>
<dbReference type="PIRSF" id="PIRSF009141">
    <property type="entry name" value="UCP009141"/>
    <property type="match status" value="1"/>
</dbReference>
<feature type="transmembrane region" description="Helical" evidence="1">
    <location>
        <begin position="42"/>
        <end position="62"/>
    </location>
</feature>
<gene>
    <name evidence="2" type="ORF">ACFQDM_10860</name>
</gene>
<dbReference type="Pfam" id="PF05675">
    <property type="entry name" value="DUF817"/>
    <property type="match status" value="1"/>
</dbReference>
<keyword evidence="1" id="KW-1133">Transmembrane helix</keyword>
<feature type="transmembrane region" description="Helical" evidence="1">
    <location>
        <begin position="214"/>
        <end position="231"/>
    </location>
</feature>
<sequence length="285" mass="32858">MQATKSVRQRLHDQHVALRARWVRGVWSLAAYEFLSFGIKQAWACLFGGAMVFLLLATYLFYPAEAALTRYDFIFLCALAIQLGFLLTGLESWEEARVIFVFHMVGTVMEVFKTAHGSWIYPEESLFRIGGVPLFTGFMYACVGSYIARCWRIFDFQFDRFPPLWAQGLLAAAIYINFFTHHYTMDIRLGLFAASVLLYGPCMIRFRPDLKHRFMPLLLGLVLVALFIWFAENAGTFARAWTYPGQEHVWQPVSIHKLGAWYLLMIISFVLVAAIHAPRDRKEIE</sequence>
<keyword evidence="1" id="KW-0812">Transmembrane</keyword>
<dbReference type="InterPro" id="IPR008535">
    <property type="entry name" value="DUF817"/>
</dbReference>
<feature type="transmembrane region" description="Helical" evidence="1">
    <location>
        <begin position="185"/>
        <end position="202"/>
    </location>
</feature>
<feature type="transmembrane region" description="Helical" evidence="1">
    <location>
        <begin position="127"/>
        <end position="148"/>
    </location>
</feature>